<dbReference type="Gene3D" id="1.20.5.340">
    <property type="match status" value="1"/>
</dbReference>
<keyword evidence="3" id="KW-1185">Reference proteome</keyword>
<evidence type="ECO:0000313" key="2">
    <source>
        <dbReference type="EMBL" id="CDN40268.1"/>
    </source>
</evidence>
<name>A0A292IHV3_9MOLU</name>
<feature type="coiled-coil region" evidence="1">
    <location>
        <begin position="11"/>
        <end position="131"/>
    </location>
</feature>
<protein>
    <submittedName>
        <fullName evidence="2">Uncharacterized protein</fullName>
    </submittedName>
</protein>
<dbReference type="KEGG" id="mamp:MAMA39_01450"/>
<keyword evidence="1" id="KW-0175">Coiled coil</keyword>
<dbReference type="Proteomes" id="UP000261764">
    <property type="component" value="Chromosome I"/>
</dbReference>
<organism evidence="2 3">
    <name type="scientific">Mycoplasma amphoriforme A39</name>
    <dbReference type="NCBI Taxonomy" id="572419"/>
    <lineage>
        <taxon>Bacteria</taxon>
        <taxon>Bacillati</taxon>
        <taxon>Mycoplasmatota</taxon>
        <taxon>Mollicutes</taxon>
        <taxon>Mycoplasmataceae</taxon>
        <taxon>Mycoplasma</taxon>
    </lineage>
</organism>
<dbReference type="AlphaFoldDB" id="A0A292IHV3"/>
<evidence type="ECO:0000256" key="1">
    <source>
        <dbReference type="SAM" id="Coils"/>
    </source>
</evidence>
<sequence length="232" mass="27549">MAKKDNDSKFQKLVLEQLKELTENAKKTNQNVQSIKTDLKKEIDNNKNELKKEIDKTNQKVDKLNQKIDNNKVELKKEIDKTNQKVDKLDRKVDKLDQKVDNNKVELKKEIDKTNQKVDKLDQKVDDGNAAINARIDSYHLNPDLPPPPPVQKLYKLMKNIVLSHIDTSWNQHKLELLIKQIYQDFSHLKKNKIGYVQFRVVPNKMEFVKKYLETIEFRKDYQYFIDNEIDE</sequence>
<dbReference type="EMBL" id="HG937516">
    <property type="protein sequence ID" value="CDN40268.1"/>
    <property type="molecule type" value="Genomic_DNA"/>
</dbReference>
<gene>
    <name evidence="2" type="ORF">MAMA39_01450</name>
</gene>
<dbReference type="RefSeq" id="WP_343251611.1">
    <property type="nucleotide sequence ID" value="NZ_HG937516.1"/>
</dbReference>
<reference evidence="2 3" key="1">
    <citation type="journal article" date="2015" name="Clin. Infect. Dis.">
        <title>Genomic Investigations unmask Mycoplasma amphoriforme, a new respiratory pathogen.</title>
        <authorList>
            <person name="Gillespie S.H."/>
            <person name="Ling C.L."/>
            <person name="Oravcova K."/>
            <person name="Pinheiro M."/>
            <person name="Wells L."/>
            <person name="Bryant J.M."/>
            <person name="McHugh T.D."/>
            <person name="Bebear C."/>
            <person name="Webster D."/>
            <person name="Harris S.R."/>
            <person name="Seth-Smith H.M."/>
            <person name="Thomson N.R."/>
        </authorList>
    </citation>
    <scope>NUCLEOTIDE SEQUENCE [LARGE SCALE GENOMIC DNA]</scope>
    <source>
        <strain evidence="2 3">A39</strain>
    </source>
</reference>
<accession>A0A292IHV3</accession>
<proteinExistence type="predicted"/>
<evidence type="ECO:0000313" key="3">
    <source>
        <dbReference type="Proteomes" id="UP000261764"/>
    </source>
</evidence>